<sequence length="99" mass="11540">MHLEYATRDLERQCTDERYMKRTLDAHVAKALMLRIAELRYATEPADLLVGTGRWEQLSGDRSGQWSARLSANWRLIVEPCPDNVLTVLVVEIVDYHRR</sequence>
<evidence type="ECO:0000313" key="2">
    <source>
        <dbReference type="Proteomes" id="UP001426770"/>
    </source>
</evidence>
<dbReference type="InterPro" id="IPR035093">
    <property type="entry name" value="RelE/ParE_toxin_dom_sf"/>
</dbReference>
<dbReference type="Gene3D" id="3.30.2310.20">
    <property type="entry name" value="RelE-like"/>
    <property type="match status" value="1"/>
</dbReference>
<name>A0ABP9WDF9_9MICO</name>
<evidence type="ECO:0000313" key="1">
    <source>
        <dbReference type="EMBL" id="GAA5517866.1"/>
    </source>
</evidence>
<dbReference type="Proteomes" id="UP001426770">
    <property type="component" value="Unassembled WGS sequence"/>
</dbReference>
<dbReference type="SUPFAM" id="SSF143011">
    <property type="entry name" value="RelE-like"/>
    <property type="match status" value="1"/>
</dbReference>
<evidence type="ECO:0008006" key="3">
    <source>
        <dbReference type="Google" id="ProtNLM"/>
    </source>
</evidence>
<proteinExistence type="predicted"/>
<organism evidence="1 2">
    <name type="scientific">Demequina sediminis</name>
    <dbReference type="NCBI Taxonomy" id="1930058"/>
    <lineage>
        <taxon>Bacteria</taxon>
        <taxon>Bacillati</taxon>
        <taxon>Actinomycetota</taxon>
        <taxon>Actinomycetes</taxon>
        <taxon>Micrococcales</taxon>
        <taxon>Demequinaceae</taxon>
        <taxon>Demequina</taxon>
    </lineage>
</organism>
<accession>A0ABP9WDF9</accession>
<keyword evidence="2" id="KW-1185">Reference proteome</keyword>
<reference evidence="1 2" key="1">
    <citation type="submission" date="2024-02" db="EMBL/GenBank/DDBJ databases">
        <title>Lysinimicrobium sediminis NBRC 112286.</title>
        <authorList>
            <person name="Ichikawa N."/>
            <person name="Katano-Makiyama Y."/>
            <person name="Hidaka K."/>
        </authorList>
    </citation>
    <scope>NUCLEOTIDE SEQUENCE [LARGE SCALE GENOMIC DNA]</scope>
    <source>
        <strain evidence="1 2">NBRC 112286</strain>
    </source>
</reference>
<comment type="caution">
    <text evidence="1">The sequence shown here is derived from an EMBL/GenBank/DDBJ whole genome shotgun (WGS) entry which is preliminary data.</text>
</comment>
<protein>
    <recommendedName>
        <fullName evidence="3">Plasmid maintenance system killer protein</fullName>
    </recommendedName>
</protein>
<gene>
    <name evidence="1" type="ORF">Lsed01_00282</name>
</gene>
<dbReference type="RefSeq" id="WP_286215921.1">
    <property type="nucleotide sequence ID" value="NZ_AP027736.1"/>
</dbReference>
<dbReference type="EMBL" id="BAABRR010000001">
    <property type="protein sequence ID" value="GAA5517866.1"/>
    <property type="molecule type" value="Genomic_DNA"/>
</dbReference>